<reference evidence="2" key="1">
    <citation type="journal article" date="2024" name="Proc. Natl. Acad. Sci. U.S.A.">
        <title>Extraordinary preservation of gene collinearity over three hundred million years revealed in homosporous lycophytes.</title>
        <authorList>
            <person name="Li C."/>
            <person name="Wickell D."/>
            <person name="Kuo L.Y."/>
            <person name="Chen X."/>
            <person name="Nie B."/>
            <person name="Liao X."/>
            <person name="Peng D."/>
            <person name="Ji J."/>
            <person name="Jenkins J."/>
            <person name="Williams M."/>
            <person name="Shu S."/>
            <person name="Plott C."/>
            <person name="Barry K."/>
            <person name="Rajasekar S."/>
            <person name="Grimwood J."/>
            <person name="Han X."/>
            <person name="Sun S."/>
            <person name="Hou Z."/>
            <person name="He W."/>
            <person name="Dai G."/>
            <person name="Sun C."/>
            <person name="Schmutz J."/>
            <person name="Leebens-Mack J.H."/>
            <person name="Li F.W."/>
            <person name="Wang L."/>
        </authorList>
    </citation>
    <scope>NUCLEOTIDE SEQUENCE [LARGE SCALE GENOMIC DNA]</scope>
    <source>
        <strain evidence="2">cv. PW_Plant_1</strain>
    </source>
</reference>
<proteinExistence type="predicted"/>
<protein>
    <submittedName>
        <fullName evidence="1">Uncharacterized protein</fullName>
    </submittedName>
</protein>
<evidence type="ECO:0000313" key="1">
    <source>
        <dbReference type="EMBL" id="KAJ7531947.1"/>
    </source>
</evidence>
<keyword evidence="2" id="KW-1185">Reference proteome</keyword>
<sequence length="612" mass="68081">MAIDTSPLVENDFSPIFGMPPHAMELTMSAQGYTKDTIFRDHNAESVMLAPVLGDDDLFSCHQQIGFQTIEPTSVLDYAYSPHAQARSTPILNTGSVFTSLENTMKADEQVMNVEDFVVDHFPQPQIMHCIGANVWSMDSGGDALACSLEGDSMKNMIDSSTIRSNCIPGPDLITSNPSGISSGSESRSIQNSYDRGSIDSDEPRLIRGGQKIQFQENIWNARNAKTHLELLNDQKQQTQLQLVQLLLAGAEAVDNENYDLTRMVLARLSSQIVPYGSPMQRLACYLAEALAARITYNNFSGLFKGLAADRLFEHDKLMQNDMAEAFSTYYESLPLGKFAHLTMNEIILDAIAMENVVHIIDFQVWYGAQWPAFLQGLAMRPGGPPCLRMTAIGPSIKDLKENGEKLSDCARNLNVQFEYCPLLVNLQDFHVGMLDVRRGEVCVVNSFGQFHRLLNKGSSQFERVIYGLKSLKPRVLVMAETDADHNSPSFSNRFVECLKYYSGIFDALDTSLSPGSLARLKIEQLFAGQIIRNVVACEGESRLERHESMSSWQKRMESAGFLAGSLSIRAMSQANLLINLYYSQDYSICSDEGSLVLQWQGMPFIGVSAWH</sequence>
<accession>A0ACC2BRB4</accession>
<gene>
    <name evidence="1" type="ORF">O6H91_14G066100</name>
</gene>
<name>A0ACC2BRB4_DIPCM</name>
<organism evidence="1 2">
    <name type="scientific">Diphasiastrum complanatum</name>
    <name type="common">Issler's clubmoss</name>
    <name type="synonym">Lycopodium complanatum</name>
    <dbReference type="NCBI Taxonomy" id="34168"/>
    <lineage>
        <taxon>Eukaryota</taxon>
        <taxon>Viridiplantae</taxon>
        <taxon>Streptophyta</taxon>
        <taxon>Embryophyta</taxon>
        <taxon>Tracheophyta</taxon>
        <taxon>Lycopodiopsida</taxon>
        <taxon>Lycopodiales</taxon>
        <taxon>Lycopodiaceae</taxon>
        <taxon>Lycopodioideae</taxon>
        <taxon>Diphasiastrum</taxon>
    </lineage>
</organism>
<comment type="caution">
    <text evidence="1">The sequence shown here is derived from an EMBL/GenBank/DDBJ whole genome shotgun (WGS) entry which is preliminary data.</text>
</comment>
<dbReference type="Proteomes" id="UP001162992">
    <property type="component" value="Chromosome 14"/>
</dbReference>
<evidence type="ECO:0000313" key="2">
    <source>
        <dbReference type="Proteomes" id="UP001162992"/>
    </source>
</evidence>
<dbReference type="EMBL" id="CM055105">
    <property type="protein sequence ID" value="KAJ7531947.1"/>
    <property type="molecule type" value="Genomic_DNA"/>
</dbReference>